<dbReference type="Proteomes" id="UP001498421">
    <property type="component" value="Unassembled WGS sequence"/>
</dbReference>
<evidence type="ECO:0000313" key="2">
    <source>
        <dbReference type="Proteomes" id="UP001498421"/>
    </source>
</evidence>
<sequence length="157" mass="17128">MGLSTAAAALCASPDHFNTTFLIADVAMDKCYNSTTNATSLDHVCHEYWLTSAPNITAMAPSSVEDGTDVWVFKSKSELNSSLPISKPLLIDGPMSVCAFGIFGPYADLQRYLMSATVHYFAILGLRDRHFIDMDILPTLMYAFTGFIAIPCCGRRA</sequence>
<gene>
    <name evidence="1" type="ORF">QQZ08_001739</name>
</gene>
<accession>A0ABR1IDX9</accession>
<organism evidence="1 2">
    <name type="scientific">Neonectria magnoliae</name>
    <dbReference type="NCBI Taxonomy" id="2732573"/>
    <lineage>
        <taxon>Eukaryota</taxon>
        <taxon>Fungi</taxon>
        <taxon>Dikarya</taxon>
        <taxon>Ascomycota</taxon>
        <taxon>Pezizomycotina</taxon>
        <taxon>Sordariomycetes</taxon>
        <taxon>Hypocreomycetidae</taxon>
        <taxon>Hypocreales</taxon>
        <taxon>Nectriaceae</taxon>
        <taxon>Neonectria</taxon>
    </lineage>
</organism>
<dbReference type="EMBL" id="JAZAVK010000009">
    <property type="protein sequence ID" value="KAK7431798.1"/>
    <property type="molecule type" value="Genomic_DNA"/>
</dbReference>
<comment type="caution">
    <text evidence="1">The sequence shown here is derived from an EMBL/GenBank/DDBJ whole genome shotgun (WGS) entry which is preliminary data.</text>
</comment>
<reference evidence="1 2" key="1">
    <citation type="journal article" date="2025" name="Microbiol. Resour. Announc.">
        <title>Draft genome sequences for Neonectria magnoliae and Neonectria punicea, canker pathogens of Liriodendron tulipifera and Acer saccharum in West Virginia.</title>
        <authorList>
            <person name="Petronek H.M."/>
            <person name="Kasson M.T."/>
            <person name="Metheny A.M."/>
            <person name="Stauder C.M."/>
            <person name="Lovett B."/>
            <person name="Lynch S.C."/>
            <person name="Garnas J.R."/>
            <person name="Kasson L.R."/>
            <person name="Stajich J.E."/>
        </authorList>
    </citation>
    <scope>NUCLEOTIDE SEQUENCE [LARGE SCALE GENOMIC DNA]</scope>
    <source>
        <strain evidence="1 2">NRRL 64651</strain>
    </source>
</reference>
<proteinExistence type="predicted"/>
<protein>
    <submittedName>
        <fullName evidence="1">Uncharacterized protein</fullName>
    </submittedName>
</protein>
<name>A0ABR1IDX9_9HYPO</name>
<evidence type="ECO:0000313" key="1">
    <source>
        <dbReference type="EMBL" id="KAK7431798.1"/>
    </source>
</evidence>
<keyword evidence="2" id="KW-1185">Reference proteome</keyword>